<dbReference type="PANTHER" id="PTHR33065">
    <property type="entry name" value="OS07G0486400 PROTEIN"/>
    <property type="match status" value="1"/>
</dbReference>
<dbReference type="InterPro" id="IPR046533">
    <property type="entry name" value="DUF6598"/>
</dbReference>
<dbReference type="PANTHER" id="PTHR33065:SF10">
    <property type="entry name" value="DUF6598 DOMAIN-CONTAINING PROTEIN"/>
    <property type="match status" value="1"/>
</dbReference>
<feature type="region of interest" description="Disordered" evidence="1">
    <location>
        <begin position="1"/>
        <end position="40"/>
    </location>
</feature>
<dbReference type="EnsemblPlants" id="TraesCS2D02G134900.1">
    <property type="protein sequence ID" value="TraesCS2D02G134900.1"/>
    <property type="gene ID" value="TraesCS2D02G134900"/>
</dbReference>
<dbReference type="Gramene" id="TraesCAD_scaffold_058271_01G000100.1">
    <property type="protein sequence ID" value="TraesCAD_scaffold_058271_01G000100.1"/>
    <property type="gene ID" value="TraesCAD_scaffold_058271_01G000100"/>
</dbReference>
<dbReference type="Pfam" id="PF20241">
    <property type="entry name" value="DUF6598"/>
    <property type="match status" value="1"/>
</dbReference>
<dbReference type="Gramene" id="TraesCS2D02G134900.1">
    <property type="protein sequence ID" value="TraesCS2D02G134900.1"/>
    <property type="gene ID" value="TraesCS2D02G134900"/>
</dbReference>
<dbReference type="Gramene" id="TraesROB_scaffold_067504_01G000200.1">
    <property type="protein sequence ID" value="TraesROB_scaffold_067504_01G000200.1"/>
    <property type="gene ID" value="TraesROB_scaffold_067504_01G000200"/>
</dbReference>
<accession>A0A1D5V0F9</accession>
<name>A0A1D5V0F9_WHEAT</name>
<dbReference type="Gramene" id="TraesCLE_scaffold_006464_01G000200.1">
    <property type="protein sequence ID" value="TraesCLE_scaffold_006464_01G000200.1"/>
    <property type="gene ID" value="TraesCLE_scaffold_006464_01G000200"/>
</dbReference>
<keyword evidence="4" id="KW-1185">Reference proteome</keyword>
<feature type="domain" description="DUF6598" evidence="2">
    <location>
        <begin position="123"/>
        <end position="367"/>
    </location>
</feature>
<dbReference type="Gramene" id="TraesPARA_EIv1.0_0655770.1">
    <property type="protein sequence ID" value="TraesPARA_EIv1.0_0655770.1.CDS"/>
    <property type="gene ID" value="TraesPARA_EIv1.0_0655770"/>
</dbReference>
<feature type="compositionally biased region" description="Acidic residues" evidence="1">
    <location>
        <begin position="16"/>
        <end position="25"/>
    </location>
</feature>
<sequence>MAETEAYTTESHTEETDADTTESEMESYTTDTDSLPELTPEEMARLLEPDPELTDDEKALRALHLVCCRELTEYDPKSEAYVCTRFSSFNIALFDLDEESEAIHGPPLQELTNSQWRSINEASVNVISLKVIQSDVGYPINVFGTVLARDEVDYKCVYLFRRDRDDSQYIESPEDMLTLTGPSRGLVVSDTIFFEINLKIRGNVITDDKDFSKGVIEHYIVPLARGPKTELLTSWLSTVELVLAPAPFAVAATVKINILNGPCDAPFRGKVTAWTAGDAETHIILYEYGNKAMDDLQLIKDGGSIALSHNLVAVPVPNSLYDEYEEIVLTVCFTTSNDEDECTSVTLQYPQEEKVCNHGSYELQVEVTWTSILEGPFGTDIDKRWSSVPQKLLLF</sequence>
<organism evidence="3">
    <name type="scientific">Triticum aestivum</name>
    <name type="common">Wheat</name>
    <dbReference type="NCBI Taxonomy" id="4565"/>
    <lineage>
        <taxon>Eukaryota</taxon>
        <taxon>Viridiplantae</taxon>
        <taxon>Streptophyta</taxon>
        <taxon>Embryophyta</taxon>
        <taxon>Tracheophyta</taxon>
        <taxon>Spermatophyta</taxon>
        <taxon>Magnoliopsida</taxon>
        <taxon>Liliopsida</taxon>
        <taxon>Poales</taxon>
        <taxon>Poaceae</taxon>
        <taxon>BOP clade</taxon>
        <taxon>Pooideae</taxon>
        <taxon>Triticodae</taxon>
        <taxon>Triticeae</taxon>
        <taxon>Triticinae</taxon>
        <taxon>Triticum</taxon>
    </lineage>
</organism>
<evidence type="ECO:0000313" key="3">
    <source>
        <dbReference type="EnsemblPlants" id="TraesCS2D02G134900.1"/>
    </source>
</evidence>
<evidence type="ECO:0000313" key="4">
    <source>
        <dbReference type="Proteomes" id="UP000019116"/>
    </source>
</evidence>
<dbReference type="RefSeq" id="XP_044327800.1">
    <property type="nucleotide sequence ID" value="XM_044471865.1"/>
</dbReference>
<dbReference type="AlphaFoldDB" id="A0A1D5V0F9"/>
<dbReference type="Gramene" id="TraesCS2D03G0283100.1">
    <property type="protein sequence ID" value="TraesCS2D03G0283100.1.CDS"/>
    <property type="gene ID" value="TraesCS2D03G0283100"/>
</dbReference>
<dbReference type="STRING" id="4565.A0A1D5V0F9"/>
<evidence type="ECO:0000259" key="2">
    <source>
        <dbReference type="Pfam" id="PF20241"/>
    </source>
</evidence>
<dbReference type="GeneID" id="123048842"/>
<protein>
    <recommendedName>
        <fullName evidence="2">DUF6598 domain-containing protein</fullName>
    </recommendedName>
</protein>
<gene>
    <name evidence="3" type="primary">LOC123048842</name>
</gene>
<dbReference type="Gramene" id="TraesWEE_scaffold_058030_01G000100.1">
    <property type="protein sequence ID" value="TraesWEE_scaffold_058030_01G000100.1"/>
    <property type="gene ID" value="TraesWEE_scaffold_058030_01G000100"/>
</dbReference>
<evidence type="ECO:0000256" key="1">
    <source>
        <dbReference type="SAM" id="MobiDB-lite"/>
    </source>
</evidence>
<dbReference type="OrthoDB" id="686435at2759"/>
<dbReference type="Proteomes" id="UP000019116">
    <property type="component" value="Chromosome 2D"/>
</dbReference>
<reference evidence="3" key="1">
    <citation type="submission" date="2018-08" db="EMBL/GenBank/DDBJ databases">
        <authorList>
            <person name="Rossello M."/>
        </authorList>
    </citation>
    <scope>NUCLEOTIDE SEQUENCE [LARGE SCALE GENOMIC DNA]</scope>
    <source>
        <strain evidence="3">cv. Chinese Spring</strain>
    </source>
</reference>
<dbReference type="OMA" id="FTEYNHK"/>
<reference evidence="3" key="2">
    <citation type="submission" date="2018-10" db="UniProtKB">
        <authorList>
            <consortium name="EnsemblPlants"/>
        </authorList>
    </citation>
    <scope>IDENTIFICATION</scope>
</reference>
<proteinExistence type="predicted"/>